<name>A0ABS3QNA9_9BACT</name>
<reference evidence="1 2" key="1">
    <citation type="submission" date="2021-03" db="EMBL/GenBank/DDBJ databases">
        <authorList>
            <person name="Kim M.K."/>
        </authorList>
    </citation>
    <scope>NUCLEOTIDE SEQUENCE [LARGE SCALE GENOMIC DNA]</scope>
    <source>
        <strain evidence="1 2">BT442</strain>
    </source>
</reference>
<evidence type="ECO:0008006" key="3">
    <source>
        <dbReference type="Google" id="ProtNLM"/>
    </source>
</evidence>
<organism evidence="1 2">
    <name type="scientific">Hymenobacter negativus</name>
    <dbReference type="NCBI Taxonomy" id="2795026"/>
    <lineage>
        <taxon>Bacteria</taxon>
        <taxon>Pseudomonadati</taxon>
        <taxon>Bacteroidota</taxon>
        <taxon>Cytophagia</taxon>
        <taxon>Cytophagales</taxon>
        <taxon>Hymenobacteraceae</taxon>
        <taxon>Hymenobacter</taxon>
    </lineage>
</organism>
<dbReference type="EMBL" id="JAGETZ010000018">
    <property type="protein sequence ID" value="MBO2012592.1"/>
    <property type="molecule type" value="Genomic_DNA"/>
</dbReference>
<sequence length="204" mass="22436">MSLLALLLLPLEVLNPPQLAPADTVPATPLPWYVPTRLLVHTAGDQGLLAVGAGWTANHNRLALETLGGYLPKQYSITPMGIFTAKISYTPWQLPLRATAWRVQPLTVGGFASYSASRGLTTTRGSKYDDDYYWWSSHTRIGGFVGSSAGYAFRPTKRGHPRSAMAYYELGTNDLYLISWTSARGSLPFSDILTLGFGLRLQLW</sequence>
<accession>A0ABS3QNA9</accession>
<proteinExistence type="predicted"/>
<keyword evidence="2" id="KW-1185">Reference proteome</keyword>
<comment type="caution">
    <text evidence="1">The sequence shown here is derived from an EMBL/GenBank/DDBJ whole genome shotgun (WGS) entry which is preliminary data.</text>
</comment>
<protein>
    <recommendedName>
        <fullName evidence="3">Outer membrane protein beta-barrel domain-containing protein</fullName>
    </recommendedName>
</protein>
<dbReference type="Proteomes" id="UP000664369">
    <property type="component" value="Unassembled WGS sequence"/>
</dbReference>
<evidence type="ECO:0000313" key="2">
    <source>
        <dbReference type="Proteomes" id="UP000664369"/>
    </source>
</evidence>
<evidence type="ECO:0000313" key="1">
    <source>
        <dbReference type="EMBL" id="MBO2012592.1"/>
    </source>
</evidence>
<dbReference type="RefSeq" id="WP_208178324.1">
    <property type="nucleotide sequence ID" value="NZ_JAGETZ010000018.1"/>
</dbReference>
<gene>
    <name evidence="1" type="ORF">J4E00_26260</name>
</gene>